<name>A0A7K1KZ74_9ACTN</name>
<protein>
    <submittedName>
        <fullName evidence="5">AAA family ATPase</fullName>
    </submittedName>
</protein>
<proteinExistence type="predicted"/>
<keyword evidence="1" id="KW-0547">Nucleotide-binding</keyword>
<comment type="caution">
    <text evidence="5">The sequence shown here is derived from an EMBL/GenBank/DDBJ whole genome shotgun (WGS) entry which is preliminary data.</text>
</comment>
<dbReference type="InterPro" id="IPR036388">
    <property type="entry name" value="WH-like_DNA-bd_sf"/>
</dbReference>
<dbReference type="AlphaFoldDB" id="A0A7K1KZ74"/>
<dbReference type="GO" id="GO:0003677">
    <property type="term" value="F:DNA binding"/>
    <property type="evidence" value="ECO:0007669"/>
    <property type="project" value="InterPro"/>
</dbReference>
<dbReference type="CDD" id="cd06170">
    <property type="entry name" value="LuxR_C_like"/>
    <property type="match status" value="1"/>
</dbReference>
<dbReference type="InterPro" id="IPR016032">
    <property type="entry name" value="Sig_transdc_resp-reg_C-effctor"/>
</dbReference>
<dbReference type="InterPro" id="IPR041664">
    <property type="entry name" value="AAA_16"/>
</dbReference>
<dbReference type="InterPro" id="IPR027417">
    <property type="entry name" value="P-loop_NTPase"/>
</dbReference>
<dbReference type="RefSeq" id="WP_312874470.1">
    <property type="nucleotide sequence ID" value="NZ_WOFH01000004.1"/>
</dbReference>
<evidence type="ECO:0000259" key="4">
    <source>
        <dbReference type="PROSITE" id="PS50043"/>
    </source>
</evidence>
<dbReference type="PROSITE" id="PS50043">
    <property type="entry name" value="HTH_LUXR_2"/>
    <property type="match status" value="1"/>
</dbReference>
<dbReference type="PANTHER" id="PTHR16305">
    <property type="entry name" value="TESTICULAR SOLUBLE ADENYLYL CYCLASE"/>
    <property type="match status" value="1"/>
</dbReference>
<evidence type="ECO:0000313" key="5">
    <source>
        <dbReference type="EMBL" id="MUN37512.1"/>
    </source>
</evidence>
<feature type="domain" description="HTH luxR-type" evidence="4">
    <location>
        <begin position="849"/>
        <end position="910"/>
    </location>
</feature>
<dbReference type="Proteomes" id="UP000432015">
    <property type="component" value="Unassembled WGS sequence"/>
</dbReference>
<evidence type="ECO:0000256" key="1">
    <source>
        <dbReference type="ARBA" id="ARBA00022741"/>
    </source>
</evidence>
<dbReference type="Gene3D" id="1.10.10.10">
    <property type="entry name" value="Winged helix-like DNA-binding domain superfamily/Winged helix DNA-binding domain"/>
    <property type="match status" value="1"/>
</dbReference>
<keyword evidence="2" id="KW-0067">ATP-binding</keyword>
<dbReference type="SMART" id="SM00421">
    <property type="entry name" value="HTH_LUXR"/>
    <property type="match status" value="1"/>
</dbReference>
<feature type="compositionally biased region" description="Basic and acidic residues" evidence="3">
    <location>
        <begin position="364"/>
        <end position="373"/>
    </location>
</feature>
<dbReference type="GO" id="GO:0004016">
    <property type="term" value="F:adenylate cyclase activity"/>
    <property type="evidence" value="ECO:0007669"/>
    <property type="project" value="TreeGrafter"/>
</dbReference>
<accession>A0A7K1KZ74</accession>
<dbReference type="EMBL" id="WOFH01000004">
    <property type="protein sequence ID" value="MUN37512.1"/>
    <property type="molecule type" value="Genomic_DNA"/>
</dbReference>
<evidence type="ECO:0000256" key="2">
    <source>
        <dbReference type="ARBA" id="ARBA00022840"/>
    </source>
</evidence>
<gene>
    <name evidence="5" type="ORF">GNZ18_12985</name>
</gene>
<dbReference type="GO" id="GO:0005524">
    <property type="term" value="F:ATP binding"/>
    <property type="evidence" value="ECO:0007669"/>
    <property type="project" value="UniProtKB-KW"/>
</dbReference>
<dbReference type="Pfam" id="PF13191">
    <property type="entry name" value="AAA_16"/>
    <property type="match status" value="1"/>
</dbReference>
<dbReference type="InterPro" id="IPR000792">
    <property type="entry name" value="Tscrpt_reg_LuxR_C"/>
</dbReference>
<organism evidence="5 6">
    <name type="scientific">Actinomadura litoris</name>
    <dbReference type="NCBI Taxonomy" id="2678616"/>
    <lineage>
        <taxon>Bacteria</taxon>
        <taxon>Bacillati</taxon>
        <taxon>Actinomycetota</taxon>
        <taxon>Actinomycetes</taxon>
        <taxon>Streptosporangiales</taxon>
        <taxon>Thermomonosporaceae</taxon>
        <taxon>Actinomadura</taxon>
    </lineage>
</organism>
<reference evidence="5 6" key="1">
    <citation type="submission" date="2019-11" db="EMBL/GenBank/DDBJ databases">
        <authorList>
            <person name="Cao P."/>
        </authorList>
    </citation>
    <scope>NUCLEOTIDE SEQUENCE [LARGE SCALE GENOMIC DNA]</scope>
    <source>
        <strain evidence="5 6">NEAU-AAG5</strain>
    </source>
</reference>
<dbReference type="GO" id="GO:0005737">
    <property type="term" value="C:cytoplasm"/>
    <property type="evidence" value="ECO:0007669"/>
    <property type="project" value="TreeGrafter"/>
</dbReference>
<dbReference type="SUPFAM" id="SSF52540">
    <property type="entry name" value="P-loop containing nucleoside triphosphate hydrolases"/>
    <property type="match status" value="1"/>
</dbReference>
<keyword evidence="6" id="KW-1185">Reference proteome</keyword>
<dbReference type="PANTHER" id="PTHR16305:SF35">
    <property type="entry name" value="TRANSCRIPTIONAL ACTIVATOR DOMAIN"/>
    <property type="match status" value="1"/>
</dbReference>
<sequence length="910" mass="93392">MLRGREEERAAIARLAAGAREGRGGALVLRGEAGIGKTALLDAAADPRDAQGLRVLRATGVEAEAALPFASLQMLLHPVLPGVDALPDAQARALRAALGLAGPGGSDPADRFLTGLAVLTLLSELAADRPVLCLVDDAHWLDPASADALAFTARRLGAEAVALVFAARDGFAVPGLPELALDGLDRADAAALLADHAPDLAGDVRDRVVREAAGNPLALLELPAGLSAGERAGHAAPPPALPLTGRVRDAFAARIEELPERARLVLSIAAAEGTGELATVLRAARTLGAGPGDLDAAERAGLLRLTTGRVAFRHPLVRAAAYQRMRLTTRLAVHGALAEASEGARRALHRAAAAPEPDESVAAELERSADGARGRGAPAAAASLYEHAARLSPAAGDRTRRLARAAQSAITEGGTDRAAALADQALRAGGPAPGARRLAELAMVRATADFERGTPAGAARYLADSAVPVAADDPDLALTLLVMAAGNAWSTGEDGEVRRAAALAAKLGAAVVGTCVTLASGRTASVAAALVGLGRLAGDDAASGVPLLRRVVADARADPPGSLIARLLVLSAARLTGDDPAAAELAAAEAAHVRRHGLAGALPVTLQALAQTQADAGLHRDAAATLDEALRFARETGQRHREGRLAALAARIAAIEGDLTRCRDLAAEAAGSVAEADAAGACALGLLHLGLGRNEEALRVLTGAATGPARRTAAVVFAAADLAEAAARAGDRARAEDARARFTAWADAAGQPWASAVALRCRALLDPSDAAFEAATRLHEEGGRPFERARTGLLHGEWLRRERRRSDARVPLRAALAAFERLGAAPWADRARAELRATGETAPGGREAGGDPLARLTPQELQIVRLAASGAGNRDIAAQLFLSHRTVEYHLYKAYPKLGVTSRTELARFA</sequence>
<evidence type="ECO:0000256" key="3">
    <source>
        <dbReference type="SAM" id="MobiDB-lite"/>
    </source>
</evidence>
<dbReference type="SUPFAM" id="SSF46894">
    <property type="entry name" value="C-terminal effector domain of the bipartite response regulators"/>
    <property type="match status" value="1"/>
</dbReference>
<evidence type="ECO:0000313" key="6">
    <source>
        <dbReference type="Proteomes" id="UP000432015"/>
    </source>
</evidence>
<dbReference type="Pfam" id="PF00196">
    <property type="entry name" value="GerE"/>
    <property type="match status" value="1"/>
</dbReference>
<dbReference type="GO" id="GO:0006355">
    <property type="term" value="P:regulation of DNA-templated transcription"/>
    <property type="evidence" value="ECO:0007669"/>
    <property type="project" value="InterPro"/>
</dbReference>
<dbReference type="PRINTS" id="PR00038">
    <property type="entry name" value="HTHLUXR"/>
</dbReference>
<feature type="region of interest" description="Disordered" evidence="3">
    <location>
        <begin position="348"/>
        <end position="374"/>
    </location>
</feature>